<dbReference type="GO" id="GO:0008270">
    <property type="term" value="F:zinc ion binding"/>
    <property type="evidence" value="ECO:0007669"/>
    <property type="project" value="UniProtKB-UniRule"/>
</dbReference>
<comment type="function">
    <text evidence="5">Catalyzes the reversible hydration of carbon dioxide to form bicarbonate.</text>
</comment>
<feature type="region of interest" description="Disordered" evidence="9">
    <location>
        <begin position="1"/>
        <end position="27"/>
    </location>
</feature>
<evidence type="ECO:0000256" key="4">
    <source>
        <dbReference type="ARBA" id="ARBA00023239"/>
    </source>
</evidence>
<comment type="function">
    <text evidence="8">Reversible hydration of carbon dioxide.</text>
</comment>
<proteinExistence type="inferred from homology"/>
<comment type="similarity">
    <text evidence="1 8">Belongs to the beta-class carbonic anhydrase family.</text>
</comment>
<dbReference type="InterPro" id="IPR015892">
    <property type="entry name" value="Carbonic_anhydrase_CS"/>
</dbReference>
<dbReference type="SMART" id="SM00947">
    <property type="entry name" value="Pro_CA"/>
    <property type="match status" value="1"/>
</dbReference>
<dbReference type="PANTHER" id="PTHR11002:SF79">
    <property type="entry name" value="CARBONIC ANHYDRASE 2"/>
    <property type="match status" value="1"/>
</dbReference>
<evidence type="ECO:0000256" key="3">
    <source>
        <dbReference type="ARBA" id="ARBA00022833"/>
    </source>
</evidence>
<dbReference type="Proteomes" id="UP000242444">
    <property type="component" value="Unassembled WGS sequence"/>
</dbReference>
<evidence type="ECO:0000313" key="11">
    <source>
        <dbReference type="Proteomes" id="UP000242444"/>
    </source>
</evidence>
<dbReference type="Gene3D" id="3.40.1050.10">
    <property type="entry name" value="Carbonic anhydrase"/>
    <property type="match status" value="1"/>
</dbReference>
<feature type="binding site" evidence="7">
    <location>
        <position position="72"/>
    </location>
    <ligand>
        <name>Zn(2+)</name>
        <dbReference type="ChEBI" id="CHEBI:29105"/>
    </ligand>
</feature>
<organism evidence="10 11">
    <name type="scientific">Amycolatopsis antarctica</name>
    <dbReference type="NCBI Taxonomy" id="1854586"/>
    <lineage>
        <taxon>Bacteria</taxon>
        <taxon>Bacillati</taxon>
        <taxon>Actinomycetota</taxon>
        <taxon>Actinomycetes</taxon>
        <taxon>Pseudonocardiales</taxon>
        <taxon>Pseudonocardiaceae</taxon>
        <taxon>Amycolatopsis</taxon>
    </lineage>
</organism>
<feature type="binding site" evidence="7">
    <location>
        <position position="128"/>
    </location>
    <ligand>
        <name>Zn(2+)</name>
        <dbReference type="ChEBI" id="CHEBI:29105"/>
    </ligand>
</feature>
<comment type="caution">
    <text evidence="10">The sequence shown here is derived from an EMBL/GenBank/DDBJ whole genome shotgun (WGS) entry which is preliminary data.</text>
</comment>
<dbReference type="InterPro" id="IPR001765">
    <property type="entry name" value="Carbonic_anhydrase"/>
</dbReference>
<keyword evidence="11" id="KW-1185">Reference proteome</keyword>
<dbReference type="EMBL" id="NKYE01000007">
    <property type="protein sequence ID" value="OZM72849.1"/>
    <property type="molecule type" value="Genomic_DNA"/>
</dbReference>
<dbReference type="FunCoup" id="A0A263D3R0">
    <property type="interactions" value="81"/>
</dbReference>
<evidence type="ECO:0000313" key="10">
    <source>
        <dbReference type="EMBL" id="OZM72849.1"/>
    </source>
</evidence>
<dbReference type="PANTHER" id="PTHR11002">
    <property type="entry name" value="CARBONIC ANHYDRASE"/>
    <property type="match status" value="1"/>
</dbReference>
<evidence type="ECO:0000256" key="5">
    <source>
        <dbReference type="ARBA" id="ARBA00024993"/>
    </source>
</evidence>
<dbReference type="PROSITE" id="PS00704">
    <property type="entry name" value="PROK_CO2_ANHYDRASE_1"/>
    <property type="match status" value="1"/>
</dbReference>
<keyword evidence="7" id="KW-0479">Metal-binding</keyword>
<dbReference type="InterPro" id="IPR036874">
    <property type="entry name" value="Carbonic_anhydrase_sf"/>
</dbReference>
<dbReference type="CDD" id="cd03378">
    <property type="entry name" value="beta_CA_cladeC"/>
    <property type="match status" value="1"/>
</dbReference>
<dbReference type="Pfam" id="PF00484">
    <property type="entry name" value="Pro_CA"/>
    <property type="match status" value="1"/>
</dbReference>
<accession>A0A263D3R0</accession>
<evidence type="ECO:0000256" key="2">
    <source>
        <dbReference type="ARBA" id="ARBA00012925"/>
    </source>
</evidence>
<gene>
    <name evidence="10" type="ORF">CFN78_14015</name>
</gene>
<dbReference type="GO" id="GO:0004089">
    <property type="term" value="F:carbonate dehydratase activity"/>
    <property type="evidence" value="ECO:0007669"/>
    <property type="project" value="UniProtKB-UniRule"/>
</dbReference>
<comment type="catalytic activity">
    <reaction evidence="6 8">
        <text>hydrogencarbonate + H(+) = CO2 + H2O</text>
        <dbReference type="Rhea" id="RHEA:10748"/>
        <dbReference type="ChEBI" id="CHEBI:15377"/>
        <dbReference type="ChEBI" id="CHEBI:15378"/>
        <dbReference type="ChEBI" id="CHEBI:16526"/>
        <dbReference type="ChEBI" id="CHEBI:17544"/>
        <dbReference type="EC" id="4.2.1.1"/>
    </reaction>
</comment>
<protein>
    <recommendedName>
        <fullName evidence="2 8">Carbonic anhydrase</fullName>
        <ecNumber evidence="2 8">4.2.1.1</ecNumber>
    </recommendedName>
    <alternativeName>
        <fullName evidence="8">Carbonate dehydratase</fullName>
    </alternativeName>
</protein>
<feature type="binding site" evidence="7">
    <location>
        <position position="74"/>
    </location>
    <ligand>
        <name>Zn(2+)</name>
        <dbReference type="ChEBI" id="CHEBI:29105"/>
    </ligand>
</feature>
<dbReference type="GO" id="GO:0015976">
    <property type="term" value="P:carbon utilization"/>
    <property type="evidence" value="ECO:0007669"/>
    <property type="project" value="InterPro"/>
</dbReference>
<comment type="cofactor">
    <cofactor evidence="7">
        <name>Zn(2+)</name>
        <dbReference type="ChEBI" id="CHEBI:29105"/>
    </cofactor>
    <text evidence="7">Binds 1 zinc ion per subunit.</text>
</comment>
<evidence type="ECO:0000256" key="1">
    <source>
        <dbReference type="ARBA" id="ARBA00006217"/>
    </source>
</evidence>
<dbReference type="PROSITE" id="PS00705">
    <property type="entry name" value="PROK_CO2_ANHYDRASE_2"/>
    <property type="match status" value="1"/>
</dbReference>
<dbReference type="InParanoid" id="A0A263D3R0"/>
<keyword evidence="3 7" id="KW-0862">Zinc</keyword>
<reference evidence="10 11" key="1">
    <citation type="submission" date="2017-07" db="EMBL/GenBank/DDBJ databases">
        <title>Amycolatopsis antarcticus sp. nov., isolated from the surface of an Antarcticus brown macroalga.</title>
        <authorList>
            <person name="Wang J."/>
            <person name="Leiva S."/>
            <person name="Huang J."/>
            <person name="Huang Y."/>
        </authorList>
    </citation>
    <scope>NUCLEOTIDE SEQUENCE [LARGE SCALE GENOMIC DNA]</scope>
    <source>
        <strain evidence="10 11">AU-G6</strain>
    </source>
</reference>
<evidence type="ECO:0000256" key="9">
    <source>
        <dbReference type="SAM" id="MobiDB-lite"/>
    </source>
</evidence>
<dbReference type="SUPFAM" id="SSF53056">
    <property type="entry name" value="beta-carbonic anhydrase, cab"/>
    <property type="match status" value="1"/>
</dbReference>
<evidence type="ECO:0000256" key="7">
    <source>
        <dbReference type="PIRSR" id="PIRSR601765-1"/>
    </source>
</evidence>
<dbReference type="OrthoDB" id="9797527at2"/>
<evidence type="ECO:0000256" key="6">
    <source>
        <dbReference type="ARBA" id="ARBA00048348"/>
    </source>
</evidence>
<dbReference type="AlphaFoldDB" id="A0A263D3R0"/>
<sequence length="221" mass="23608">MAATASVVGALPADASSPTPPDDSVDPATAWKMLTEGNARFVTGEQRHPHEQLEWREKLVDEQHPFACVLGCADSRVSPELVFDHGLGDLFTVRSAGEVLDDSVLGSVEYAVEHLGVRLVVVLGHESCGAVSAARDFVRGKGEFAGGVSTLVRSIEATVLATPPEADEAKFLAACVDNQARRVVDQLKERSVVLREAAAKHDVEIVPASYNLHTFAVARLD</sequence>
<keyword evidence="4 8" id="KW-0456">Lyase</keyword>
<dbReference type="EC" id="4.2.1.1" evidence="2 8"/>
<evidence type="ECO:0000256" key="8">
    <source>
        <dbReference type="RuleBase" id="RU003956"/>
    </source>
</evidence>
<name>A0A263D3R0_9PSEU</name>
<feature type="binding site" evidence="7">
    <location>
        <position position="125"/>
    </location>
    <ligand>
        <name>Zn(2+)</name>
        <dbReference type="ChEBI" id="CHEBI:29105"/>
    </ligand>
</feature>